<keyword evidence="3" id="KW-0472">Membrane</keyword>
<dbReference type="Pfam" id="PF00041">
    <property type="entry name" value="fn3"/>
    <property type="match status" value="1"/>
</dbReference>
<feature type="chain" id="PRO_5035146594" evidence="8">
    <location>
        <begin position="28"/>
        <end position="418"/>
    </location>
</feature>
<dbReference type="GO" id="GO:0098609">
    <property type="term" value="P:cell-cell adhesion"/>
    <property type="evidence" value="ECO:0007669"/>
    <property type="project" value="TreeGrafter"/>
</dbReference>
<keyword evidence="2 8" id="KW-0732">Signal</keyword>
<dbReference type="SUPFAM" id="SSF81296">
    <property type="entry name" value="E set domains"/>
    <property type="match status" value="1"/>
</dbReference>
<keyword evidence="6" id="KW-0393">Immunoglobulin domain</keyword>
<evidence type="ECO:0000256" key="8">
    <source>
        <dbReference type="SAM" id="SignalP"/>
    </source>
</evidence>
<comment type="caution">
    <text evidence="11">The sequence shown here is derived from an EMBL/GenBank/DDBJ whole genome shotgun (WGS) entry which is preliminary data.</text>
</comment>
<evidence type="ECO:0000259" key="9">
    <source>
        <dbReference type="PROSITE" id="PS50835"/>
    </source>
</evidence>
<dbReference type="CDD" id="cd00063">
    <property type="entry name" value="FN3"/>
    <property type="match status" value="1"/>
</dbReference>
<dbReference type="Gene3D" id="2.60.40.10">
    <property type="entry name" value="Immunoglobulins"/>
    <property type="match status" value="3"/>
</dbReference>
<proteinExistence type="predicted"/>
<dbReference type="PANTHER" id="PTHR11640:SF31">
    <property type="entry name" value="IRREGULAR CHIASM C-ROUGHEST PROTEIN-RELATED"/>
    <property type="match status" value="1"/>
</dbReference>
<dbReference type="GO" id="GO:0050839">
    <property type="term" value="F:cell adhesion molecule binding"/>
    <property type="evidence" value="ECO:0007669"/>
    <property type="project" value="TreeGrafter"/>
</dbReference>
<comment type="subcellular location">
    <subcellularLocation>
        <location evidence="1">Membrane</location>
        <topology evidence="1">Single-pass type I membrane protein</topology>
    </subcellularLocation>
</comment>
<dbReference type="Pfam" id="PF13205">
    <property type="entry name" value="Big_5"/>
    <property type="match status" value="1"/>
</dbReference>
<evidence type="ECO:0000256" key="1">
    <source>
        <dbReference type="ARBA" id="ARBA00004479"/>
    </source>
</evidence>
<dbReference type="GO" id="GO:0005911">
    <property type="term" value="C:cell-cell junction"/>
    <property type="evidence" value="ECO:0007669"/>
    <property type="project" value="TreeGrafter"/>
</dbReference>
<evidence type="ECO:0000256" key="7">
    <source>
        <dbReference type="SAM" id="MobiDB-lite"/>
    </source>
</evidence>
<evidence type="ECO:0000256" key="6">
    <source>
        <dbReference type="ARBA" id="ARBA00023319"/>
    </source>
</evidence>
<sequence length="418" mass="43634">MLKKSNPVRYFLLAITILMLSATFSMAGTISMQWDPVPDGDLDGYRIYYGNVSGNYDQFVDVGNVTSYTLTGLADCTMWFAAVKAYDTQQLESENFSAEITGWARPVITDATPNTGQQGADAAVIITGSNFQSGATVEFAESGITVNSVTVNSCNDMTVNISVAPSTPLGPTDIEVINLDQVYGTGLNLFTVIEPQVPASITSNPVDTTVQEGQTATFSVTASGTAPLTYQWRRNGSDIAGAVNPSYTTPPVTPSDDGALFTCRVSNASGNDVSGAARLTVDVIVPPIVISTAPVDGASGVARTARPVVVFNVPMDPASIRSETVQLLNPDGNPIAQTSGSPQLAGDGVTVTIIPAQDLNYGTTYRIRVIGGSGGVLTTEGEPMDSTWVQSSGFTTEANASPSTVANVERTDTKPAAP</sequence>
<dbReference type="SMART" id="SM00409">
    <property type="entry name" value="IG"/>
    <property type="match status" value="1"/>
</dbReference>
<dbReference type="InterPro" id="IPR014755">
    <property type="entry name" value="Cu-Rt/internalin_Ig-like"/>
</dbReference>
<dbReference type="Gene3D" id="2.60.40.1220">
    <property type="match status" value="1"/>
</dbReference>
<feature type="domain" description="Ig-like" evidence="9">
    <location>
        <begin position="195"/>
        <end position="280"/>
    </location>
</feature>
<evidence type="ECO:0000313" key="12">
    <source>
        <dbReference type="Proteomes" id="UP000648239"/>
    </source>
</evidence>
<gene>
    <name evidence="11" type="ORF">IFK94_04320</name>
</gene>
<dbReference type="GO" id="GO:0005886">
    <property type="term" value="C:plasma membrane"/>
    <property type="evidence" value="ECO:0007669"/>
    <property type="project" value="TreeGrafter"/>
</dbReference>
<dbReference type="AlphaFoldDB" id="A0A8J7CCE8"/>
<name>A0A8J7CCE8_9BACT</name>
<dbReference type="PANTHER" id="PTHR11640">
    <property type="entry name" value="NEPHRIN"/>
    <property type="match status" value="1"/>
</dbReference>
<feature type="region of interest" description="Disordered" evidence="7">
    <location>
        <begin position="394"/>
        <end position="418"/>
    </location>
</feature>
<feature type="compositionally biased region" description="Polar residues" evidence="7">
    <location>
        <begin position="394"/>
        <end position="406"/>
    </location>
</feature>
<feature type="compositionally biased region" description="Basic and acidic residues" evidence="7">
    <location>
        <begin position="409"/>
        <end position="418"/>
    </location>
</feature>
<accession>A0A8J7CCE8</accession>
<dbReference type="InterPro" id="IPR032812">
    <property type="entry name" value="SbsA_Ig"/>
</dbReference>
<dbReference type="SUPFAM" id="SSF49265">
    <property type="entry name" value="Fibronectin type III"/>
    <property type="match status" value="1"/>
</dbReference>
<dbReference type="InterPro" id="IPR014756">
    <property type="entry name" value="Ig_E-set"/>
</dbReference>
<evidence type="ECO:0000259" key="10">
    <source>
        <dbReference type="PROSITE" id="PS50853"/>
    </source>
</evidence>
<organism evidence="11 12">
    <name type="scientific">Candidatus Polarisedimenticola svalbardensis</name>
    <dbReference type="NCBI Taxonomy" id="2886004"/>
    <lineage>
        <taxon>Bacteria</taxon>
        <taxon>Pseudomonadati</taxon>
        <taxon>Acidobacteriota</taxon>
        <taxon>Candidatus Polarisedimenticolia</taxon>
        <taxon>Candidatus Polarisedimenticolales</taxon>
        <taxon>Candidatus Polarisedimenticolaceae</taxon>
        <taxon>Candidatus Polarisedimenticola</taxon>
    </lineage>
</organism>
<dbReference type="Pfam" id="PF13927">
    <property type="entry name" value="Ig_3"/>
    <property type="match status" value="1"/>
</dbReference>
<dbReference type="Proteomes" id="UP000648239">
    <property type="component" value="Unassembled WGS sequence"/>
</dbReference>
<evidence type="ECO:0000256" key="2">
    <source>
        <dbReference type="ARBA" id="ARBA00022729"/>
    </source>
</evidence>
<dbReference type="InterPro" id="IPR007110">
    <property type="entry name" value="Ig-like_dom"/>
</dbReference>
<evidence type="ECO:0000256" key="5">
    <source>
        <dbReference type="ARBA" id="ARBA00023180"/>
    </source>
</evidence>
<keyword evidence="5" id="KW-0325">Glycoprotein</keyword>
<evidence type="ECO:0000313" key="11">
    <source>
        <dbReference type="EMBL" id="MBD3867332.1"/>
    </source>
</evidence>
<dbReference type="PROSITE" id="PS50853">
    <property type="entry name" value="FN3"/>
    <property type="match status" value="1"/>
</dbReference>
<reference evidence="11 12" key="1">
    <citation type="submission" date="2020-08" db="EMBL/GenBank/DDBJ databases">
        <title>Acidobacteriota in marine sediments use diverse sulfur dissimilation pathways.</title>
        <authorList>
            <person name="Wasmund K."/>
        </authorList>
    </citation>
    <scope>NUCLEOTIDE SEQUENCE [LARGE SCALE GENOMIC DNA]</scope>
    <source>
        <strain evidence="11">MAG AM4</strain>
    </source>
</reference>
<dbReference type="InterPro" id="IPR051275">
    <property type="entry name" value="Cell_adhesion_signaling"/>
</dbReference>
<dbReference type="InterPro" id="IPR003599">
    <property type="entry name" value="Ig_sub"/>
</dbReference>
<dbReference type="PROSITE" id="PS50835">
    <property type="entry name" value="IG_LIKE"/>
    <property type="match status" value="1"/>
</dbReference>
<dbReference type="EMBL" id="JACXWD010000008">
    <property type="protein sequence ID" value="MBD3867332.1"/>
    <property type="molecule type" value="Genomic_DNA"/>
</dbReference>
<dbReference type="InterPro" id="IPR036116">
    <property type="entry name" value="FN3_sf"/>
</dbReference>
<protein>
    <submittedName>
        <fullName evidence="11">Ig-like domain-containing protein</fullName>
    </submittedName>
</protein>
<dbReference type="InterPro" id="IPR013783">
    <property type="entry name" value="Ig-like_fold"/>
</dbReference>
<feature type="domain" description="Fibronectin type-III" evidence="10">
    <location>
        <begin position="14"/>
        <end position="107"/>
    </location>
</feature>
<dbReference type="InterPro" id="IPR003961">
    <property type="entry name" value="FN3_dom"/>
</dbReference>
<keyword evidence="4" id="KW-1015">Disulfide bond</keyword>
<feature type="signal peptide" evidence="8">
    <location>
        <begin position="1"/>
        <end position="27"/>
    </location>
</feature>
<dbReference type="InterPro" id="IPR036179">
    <property type="entry name" value="Ig-like_dom_sf"/>
</dbReference>
<evidence type="ECO:0000256" key="3">
    <source>
        <dbReference type="ARBA" id="ARBA00023136"/>
    </source>
</evidence>
<evidence type="ECO:0000256" key="4">
    <source>
        <dbReference type="ARBA" id="ARBA00023157"/>
    </source>
</evidence>
<dbReference type="SUPFAM" id="SSF48726">
    <property type="entry name" value="Immunoglobulin"/>
    <property type="match status" value="1"/>
</dbReference>